<gene>
    <name evidence="2" type="ORF">CCAM_LOCUS34813</name>
</gene>
<accession>A0A484MX79</accession>
<sequence length="529" mass="59935">MGTLLYSHFFHQAPFSHRNGNSNSKNRRSYDDDRRTSSESYQFHRGGDRNYFFDPGTTTCSDNFWDRYRHGDRRGSLIQRRNWWNPSQKPNSSSIANDRILDRSAPREVLHREGLLLFRPTNHLTKNLQASFILGNVEFCFFHSFHNHTFCLSIEGKNNKVIWFDSDLLSWILECLFRICFEPSWVFTKHIGKRDIRVAVEHFDNENFVVISESRIEGSRSISVPVGKNFQLLRVFTLNLQQFYRGALKKSGLCSSNEHGCKVVERFCSVDVSSVSGIGGGDWLPPLVQSIHQEVSASYSFLSWENESIRKPKAVDRDLALLCTAPSLDLEEHSCSKCLFAMDTESLSEFGIHALKSAIPAPSLDQSLTPSVLNEHWEGAEAGMGMMKLNALEDASPGFEEPALYTHSEGEKTVFIDSKLEPFRIITPSSSNMSLQLPKLAKGKATYSPSHMVTRSRAKIIAAGRKEHPIKGVDTSDEESESFVEGIRSAFKRSCPSIKTKNIQTFTPTSESQVKLSKKQKKKAKMKLK</sequence>
<feature type="region of interest" description="Disordered" evidence="1">
    <location>
        <begin position="16"/>
        <end position="40"/>
    </location>
</feature>
<name>A0A484MX79_9ASTE</name>
<organism evidence="2 3">
    <name type="scientific">Cuscuta campestris</name>
    <dbReference type="NCBI Taxonomy" id="132261"/>
    <lineage>
        <taxon>Eukaryota</taxon>
        <taxon>Viridiplantae</taxon>
        <taxon>Streptophyta</taxon>
        <taxon>Embryophyta</taxon>
        <taxon>Tracheophyta</taxon>
        <taxon>Spermatophyta</taxon>
        <taxon>Magnoliopsida</taxon>
        <taxon>eudicotyledons</taxon>
        <taxon>Gunneridae</taxon>
        <taxon>Pentapetalae</taxon>
        <taxon>asterids</taxon>
        <taxon>lamiids</taxon>
        <taxon>Solanales</taxon>
        <taxon>Convolvulaceae</taxon>
        <taxon>Cuscuteae</taxon>
        <taxon>Cuscuta</taxon>
        <taxon>Cuscuta subgen. Grammica</taxon>
        <taxon>Cuscuta sect. Cleistogrammica</taxon>
    </lineage>
</organism>
<reference evidence="2 3" key="1">
    <citation type="submission" date="2018-04" db="EMBL/GenBank/DDBJ databases">
        <authorList>
            <person name="Vogel A."/>
        </authorList>
    </citation>
    <scope>NUCLEOTIDE SEQUENCE [LARGE SCALE GENOMIC DNA]</scope>
</reference>
<dbReference type="EMBL" id="OOIL02004749">
    <property type="protein sequence ID" value="VFQ93037.1"/>
    <property type="molecule type" value="Genomic_DNA"/>
</dbReference>
<keyword evidence="3" id="KW-1185">Reference proteome</keyword>
<evidence type="ECO:0000256" key="1">
    <source>
        <dbReference type="SAM" id="MobiDB-lite"/>
    </source>
</evidence>
<dbReference type="Proteomes" id="UP000595140">
    <property type="component" value="Unassembled WGS sequence"/>
</dbReference>
<proteinExistence type="predicted"/>
<feature type="compositionally biased region" description="Basic residues" evidence="1">
    <location>
        <begin position="516"/>
        <end position="529"/>
    </location>
</feature>
<protein>
    <submittedName>
        <fullName evidence="2">Uncharacterized protein</fullName>
    </submittedName>
</protein>
<dbReference type="OrthoDB" id="1329247at2759"/>
<feature type="region of interest" description="Disordered" evidence="1">
    <location>
        <begin position="508"/>
        <end position="529"/>
    </location>
</feature>
<feature type="compositionally biased region" description="Basic and acidic residues" evidence="1">
    <location>
        <begin position="28"/>
        <end position="37"/>
    </location>
</feature>
<evidence type="ECO:0000313" key="3">
    <source>
        <dbReference type="Proteomes" id="UP000595140"/>
    </source>
</evidence>
<dbReference type="AlphaFoldDB" id="A0A484MX79"/>
<evidence type="ECO:0000313" key="2">
    <source>
        <dbReference type="EMBL" id="VFQ93037.1"/>
    </source>
</evidence>